<comment type="caution">
    <text evidence="2">The sequence shown here is derived from an EMBL/GenBank/DDBJ whole genome shotgun (WGS) entry which is preliminary data.</text>
</comment>
<organism evidence="2 3">
    <name type="scientific">Heliomicrobium undosum</name>
    <dbReference type="NCBI Taxonomy" id="121734"/>
    <lineage>
        <taxon>Bacteria</taxon>
        <taxon>Bacillati</taxon>
        <taxon>Bacillota</taxon>
        <taxon>Clostridia</taxon>
        <taxon>Eubacteriales</taxon>
        <taxon>Heliobacteriaceae</taxon>
        <taxon>Heliomicrobium</taxon>
    </lineage>
</organism>
<dbReference type="InterPro" id="IPR036551">
    <property type="entry name" value="Flavin_trans-like"/>
</dbReference>
<dbReference type="Gene3D" id="3.40.50.1950">
    <property type="entry name" value="Flavin prenyltransferase-like"/>
    <property type="match status" value="1"/>
</dbReference>
<gene>
    <name evidence="2" type="ORF">GTO91_10235</name>
</gene>
<dbReference type="OrthoDB" id="3732621at2"/>
<dbReference type="Pfam" id="PF02441">
    <property type="entry name" value="Flavoprotein"/>
    <property type="match status" value="1"/>
</dbReference>
<dbReference type="InterPro" id="IPR003382">
    <property type="entry name" value="Flavoprotein"/>
</dbReference>
<dbReference type="AlphaFoldDB" id="A0A845L5G3"/>
<dbReference type="GO" id="GO:0003824">
    <property type="term" value="F:catalytic activity"/>
    <property type="evidence" value="ECO:0007669"/>
    <property type="project" value="InterPro"/>
</dbReference>
<sequence>MMDEELIRRVMEEVMRRIRQASDETTADSAPATPRSSVMAIFTGGTIGREEGLAALKELQEDACHLTVVLSRAAETIIGAERVRQHLGEDVTIVTPDSPYPGKALRQADLVIVPVLTQNTMAKLAHTLSDTLPTTLIMQALMLGKPVIAAENAADPRDSWRAGLEMDKAPIVLVRAFQENLRKVRDFGVNLTDVRNLGREARRALERSHAGGREAAAPQAAAPAKKNLVDAEKIKAVALSGGRVYTVAPGDLITPLARDTARDYGVEIIRANT</sequence>
<dbReference type="EMBL" id="WXEY01000009">
    <property type="protein sequence ID" value="MZP30084.1"/>
    <property type="molecule type" value="Genomic_DNA"/>
</dbReference>
<dbReference type="SUPFAM" id="SSF52507">
    <property type="entry name" value="Homo-oligomeric flavin-containing Cys decarboxylases, HFCD"/>
    <property type="match status" value="1"/>
</dbReference>
<feature type="domain" description="Flavoprotein" evidence="1">
    <location>
        <begin position="42"/>
        <end position="174"/>
    </location>
</feature>
<keyword evidence="3" id="KW-1185">Reference proteome</keyword>
<dbReference type="Proteomes" id="UP000463470">
    <property type="component" value="Unassembled WGS sequence"/>
</dbReference>
<name>A0A845L5G3_9FIRM</name>
<proteinExistence type="predicted"/>
<evidence type="ECO:0000313" key="2">
    <source>
        <dbReference type="EMBL" id="MZP30084.1"/>
    </source>
</evidence>
<evidence type="ECO:0000313" key="3">
    <source>
        <dbReference type="Proteomes" id="UP000463470"/>
    </source>
</evidence>
<evidence type="ECO:0000259" key="1">
    <source>
        <dbReference type="Pfam" id="PF02441"/>
    </source>
</evidence>
<accession>A0A845L5G3</accession>
<protein>
    <submittedName>
        <fullName evidence="2">Flavoprotein</fullName>
    </submittedName>
</protein>
<reference evidence="2 3" key="1">
    <citation type="submission" date="2020-01" db="EMBL/GenBank/DDBJ databases">
        <title>Whole-genome sequence of Heliobacterium undosum DSM 13378.</title>
        <authorList>
            <person name="Kyndt J.A."/>
            <person name="Meyer T.E."/>
        </authorList>
    </citation>
    <scope>NUCLEOTIDE SEQUENCE [LARGE SCALE GENOMIC DNA]</scope>
    <source>
        <strain evidence="2 3">DSM 13378</strain>
    </source>
</reference>